<dbReference type="AlphaFoldDB" id="F0TBE1"/>
<dbReference type="OrthoDB" id="71341at2157"/>
<evidence type="ECO:0000313" key="1">
    <source>
        <dbReference type="EMBL" id="ADZ10210.1"/>
    </source>
</evidence>
<dbReference type="eggNOG" id="arCOG03597">
    <property type="taxonomic scope" value="Archaea"/>
</dbReference>
<name>F0TBE1_METLA</name>
<reference evidence="2" key="1">
    <citation type="submission" date="2011-02" db="EMBL/GenBank/DDBJ databases">
        <title>Complete sequence of Methanobacterium sp. AL-21.</title>
        <authorList>
            <consortium name="US DOE Joint Genome Institute"/>
            <person name="Lucas S."/>
            <person name="Copeland A."/>
            <person name="Lapidus A."/>
            <person name="Cheng J.-F."/>
            <person name="Goodwin L."/>
            <person name="Pitluck S."/>
            <person name="Chertkov O."/>
            <person name="Detter J.C."/>
            <person name="Han C."/>
            <person name="Tapia R."/>
            <person name="Land M."/>
            <person name="Hauser L."/>
            <person name="Kyrpides N."/>
            <person name="Ivanova N."/>
            <person name="Mikhailova N."/>
            <person name="Pagani I."/>
            <person name="Cadillo-Quiroz H."/>
            <person name="Imachi H."/>
            <person name="Zinder S."/>
            <person name="Liu W."/>
            <person name="Woyke T."/>
        </authorList>
    </citation>
    <scope>NUCLEOTIDE SEQUENCE [LARGE SCALE GENOMIC DNA]</scope>
    <source>
        <strain evidence="2">AL-21</strain>
    </source>
</reference>
<reference evidence="1 2" key="2">
    <citation type="journal article" date="2014" name="Int. J. Syst. Evol. Microbiol.">
        <title>Methanobacterium paludis sp. nov. and a novel strain of Methanobacterium lacus isolated from northern peatlands.</title>
        <authorList>
            <person name="Cadillo-Quiroz H."/>
            <person name="Brauer S.L."/>
            <person name="Goodson N."/>
            <person name="Yavitt J.B."/>
            <person name="Zinder S.H."/>
        </authorList>
    </citation>
    <scope>NUCLEOTIDE SEQUENCE [LARGE SCALE GENOMIC DNA]</scope>
    <source>
        <strain evidence="1 2">AL-21</strain>
    </source>
</reference>
<protein>
    <recommendedName>
        <fullName evidence="3">DUF2769 domain-containing protein</fullName>
    </recommendedName>
</protein>
<evidence type="ECO:0000313" key="2">
    <source>
        <dbReference type="Proteomes" id="UP000007490"/>
    </source>
</evidence>
<evidence type="ECO:0008006" key="3">
    <source>
        <dbReference type="Google" id="ProtNLM"/>
    </source>
</evidence>
<keyword evidence="2" id="KW-1185">Reference proteome</keyword>
<dbReference type="InterPro" id="IPR020075">
    <property type="entry name" value="Uncharacterised_AF2234"/>
</dbReference>
<sequence length="96" mass="10622">MDKFEEALENVNSMAADERDKAIQNYKDSCICHTCASYTECSKDANEKLFCVTGKSNNCITELKGCECPACPLARSLDVGIVHNAYCLNGSEMEQR</sequence>
<dbReference type="GeneID" id="10278450"/>
<dbReference type="STRING" id="877455.Metbo_1990"/>
<dbReference type="HOGENOM" id="CLU_170072_0_0_2"/>
<dbReference type="Proteomes" id="UP000007490">
    <property type="component" value="Chromosome"/>
</dbReference>
<accession>F0TBE1</accession>
<organism evidence="1 2">
    <name type="scientific">Methanobacterium lacus (strain AL-21)</name>
    <dbReference type="NCBI Taxonomy" id="877455"/>
    <lineage>
        <taxon>Archaea</taxon>
        <taxon>Methanobacteriati</taxon>
        <taxon>Methanobacteriota</taxon>
        <taxon>Methanomada group</taxon>
        <taxon>Methanobacteria</taxon>
        <taxon>Methanobacteriales</taxon>
        <taxon>Methanobacteriaceae</taxon>
        <taxon>Methanobacterium</taxon>
    </lineage>
</organism>
<dbReference type="Pfam" id="PF10967">
    <property type="entry name" value="DUF2769"/>
    <property type="match status" value="1"/>
</dbReference>
<proteinExistence type="predicted"/>
<gene>
    <name evidence="1" type="ordered locus">Metbo_1990</name>
</gene>
<dbReference type="RefSeq" id="WP_013645561.1">
    <property type="nucleotide sequence ID" value="NC_015216.1"/>
</dbReference>
<dbReference type="KEGG" id="mel:Metbo_1990"/>
<dbReference type="EMBL" id="CP002551">
    <property type="protein sequence ID" value="ADZ10210.1"/>
    <property type="molecule type" value="Genomic_DNA"/>
</dbReference>